<dbReference type="SUPFAM" id="SSF52833">
    <property type="entry name" value="Thioredoxin-like"/>
    <property type="match status" value="1"/>
</dbReference>
<dbReference type="CDD" id="cd03207">
    <property type="entry name" value="GST_C_8"/>
    <property type="match status" value="1"/>
</dbReference>
<gene>
    <name evidence="2" type="ORF">RGQ15_05700</name>
</gene>
<organism evidence="2 3">
    <name type="scientific">Paracoccus aurantius</name>
    <dbReference type="NCBI Taxonomy" id="3073814"/>
    <lineage>
        <taxon>Bacteria</taxon>
        <taxon>Pseudomonadati</taxon>
        <taxon>Pseudomonadota</taxon>
        <taxon>Alphaproteobacteria</taxon>
        <taxon>Rhodobacterales</taxon>
        <taxon>Paracoccaceae</taxon>
        <taxon>Paracoccus</taxon>
    </lineage>
</organism>
<feature type="domain" description="GST N-terminal" evidence="1">
    <location>
        <begin position="1"/>
        <end position="83"/>
    </location>
</feature>
<evidence type="ECO:0000313" key="2">
    <source>
        <dbReference type="EMBL" id="MDS9467068.1"/>
    </source>
</evidence>
<dbReference type="RefSeq" id="WP_311159254.1">
    <property type="nucleotide sequence ID" value="NZ_JAVQLW010000001.1"/>
</dbReference>
<dbReference type="Pfam" id="PF13417">
    <property type="entry name" value="GST_N_3"/>
    <property type="match status" value="1"/>
</dbReference>
<comment type="caution">
    <text evidence="2">The sequence shown here is derived from an EMBL/GenBank/DDBJ whole genome shotgun (WGS) entry which is preliminary data.</text>
</comment>
<dbReference type="Proteomes" id="UP001269144">
    <property type="component" value="Unassembled WGS sequence"/>
</dbReference>
<dbReference type="InterPro" id="IPR036282">
    <property type="entry name" value="Glutathione-S-Trfase_C_sf"/>
</dbReference>
<proteinExistence type="predicted"/>
<dbReference type="Gene3D" id="1.20.1050.10">
    <property type="match status" value="1"/>
</dbReference>
<keyword evidence="3" id="KW-1185">Reference proteome</keyword>
<accession>A0ABU2HPV0</accession>
<evidence type="ECO:0000313" key="3">
    <source>
        <dbReference type="Proteomes" id="UP001269144"/>
    </source>
</evidence>
<sequence length="197" mass="21936">MLTLYHAPRSRSNSVVALLAELSVLDKVEIRQVEIPRMDGSGMRDPQNPHPEGKVPYLVNGADHVRERGAIMLYLTDLFPEAGLGPLPGDPKRGAYLSWLFWYQGVAEPVAILEFTGLHHAAFQATFRDYDTMLARLDETLTKQPWLLGDSFSAADLLVAGPFIHFGDEIKCTPAIREWADRIQLRPSLARAAELDG</sequence>
<dbReference type="InterPro" id="IPR004045">
    <property type="entry name" value="Glutathione_S-Trfase_N"/>
</dbReference>
<dbReference type="InterPro" id="IPR036249">
    <property type="entry name" value="Thioredoxin-like_sf"/>
</dbReference>
<protein>
    <submittedName>
        <fullName evidence="2">Glutathione S-transferase family protein</fullName>
    </submittedName>
</protein>
<dbReference type="PROSITE" id="PS50404">
    <property type="entry name" value="GST_NTER"/>
    <property type="match status" value="1"/>
</dbReference>
<dbReference type="InterPro" id="IPR004046">
    <property type="entry name" value="GST_C"/>
</dbReference>
<dbReference type="Pfam" id="PF00043">
    <property type="entry name" value="GST_C"/>
    <property type="match status" value="1"/>
</dbReference>
<reference evidence="3" key="1">
    <citation type="submission" date="2023-07" db="EMBL/GenBank/DDBJ databases">
        <title>Paracoccus sp. MBLB3053 whole genome sequence.</title>
        <authorList>
            <person name="Hwang C.Y."/>
            <person name="Cho E.-S."/>
            <person name="Seo M.-J."/>
        </authorList>
    </citation>
    <scope>NUCLEOTIDE SEQUENCE [LARGE SCALE GENOMIC DNA]</scope>
    <source>
        <strain evidence="3">MBLB3053</strain>
    </source>
</reference>
<dbReference type="PANTHER" id="PTHR44051:SF21">
    <property type="entry name" value="GLUTATHIONE S-TRANSFERASE FAMILY PROTEIN"/>
    <property type="match status" value="1"/>
</dbReference>
<dbReference type="Gene3D" id="3.40.30.10">
    <property type="entry name" value="Glutaredoxin"/>
    <property type="match status" value="1"/>
</dbReference>
<dbReference type="EMBL" id="JAVQLW010000001">
    <property type="protein sequence ID" value="MDS9467068.1"/>
    <property type="molecule type" value="Genomic_DNA"/>
</dbReference>
<dbReference type="PANTHER" id="PTHR44051">
    <property type="entry name" value="GLUTATHIONE S-TRANSFERASE-RELATED"/>
    <property type="match status" value="1"/>
</dbReference>
<name>A0ABU2HPV0_9RHOB</name>
<evidence type="ECO:0000259" key="1">
    <source>
        <dbReference type="PROSITE" id="PS50404"/>
    </source>
</evidence>
<dbReference type="SUPFAM" id="SSF47616">
    <property type="entry name" value="GST C-terminal domain-like"/>
    <property type="match status" value="1"/>
</dbReference>